<keyword evidence="4" id="KW-0547">Nucleotide-binding</keyword>
<dbReference type="EMBL" id="FJUY01000008">
    <property type="protein sequence ID" value="CZT20000.1"/>
    <property type="molecule type" value="Genomic_DNA"/>
</dbReference>
<dbReference type="RefSeq" id="XP_023626889.1">
    <property type="nucleotide sequence ID" value="XM_023771121.1"/>
</dbReference>
<evidence type="ECO:0000256" key="3">
    <source>
        <dbReference type="ARBA" id="ARBA00022598"/>
    </source>
</evidence>
<evidence type="ECO:0000313" key="8">
    <source>
        <dbReference type="EMBL" id="CZT20000.1"/>
    </source>
</evidence>
<dbReference type="PANTHER" id="PTHR24096:SF317">
    <property type="entry name" value="ADENYLATE-FORMING ENZYME AFEA"/>
    <property type="match status" value="1"/>
</dbReference>
<keyword evidence="9" id="KW-1185">Reference proteome</keyword>
<sequence>MEFRPDHHAEVPHLDLLSWLFADVEVDREKPIFIDTVDESQRLNIHQAVALIRKLIAGLRTIGLKVGDAVCLHAFNHILYSSLYLGIVGAGGCVVGSNPAYASLELEHLLQTTNSKYIIIESDLLDKALPAILSADIPASHIFVFSPGECEDPPVGLRTWEYLLQHGEQDWIQFNNASIAKSTAAALLLTSGTTGLPKAAVISHYAHVAVGVSTEFLEKKKPYDVSYLLSIPQFHSFSVPFVHIAAFRPGRTIYIMRRFDPVRFAKYIHRYQITDTAVVPPMLASLVDSEDASRQLASLRVVYCAGSPLSPVLHRRILSVLHSDAVVTQVWGMTETGWISTFCWPEKDVTGSVGRLVPNMEARVIDGHGNEALAEGVTGEIYVRGPTIMNGYLANPTATADALQDGWLKTGDIGYFEGGKIYIVDRSKELIKVRGWQVSPSELEATLLLHPAILDVAVVGVAMSDEYPGDQLPRAYVVVRPGQCLSERDVEEFVACRMARYKALDGGVVFVTSIPRNGSGKILRRLLSEKMGAERIVAGTVSSMAADRAVEVGT</sequence>
<dbReference type="InterPro" id="IPR025110">
    <property type="entry name" value="AMP-bd_C"/>
</dbReference>
<dbReference type="GO" id="GO:0016405">
    <property type="term" value="F:CoA-ligase activity"/>
    <property type="evidence" value="ECO:0007669"/>
    <property type="project" value="TreeGrafter"/>
</dbReference>
<dbReference type="Proteomes" id="UP000225277">
    <property type="component" value="Unassembled WGS sequence"/>
</dbReference>
<dbReference type="PROSITE" id="PS00455">
    <property type="entry name" value="AMP_BINDING"/>
    <property type="match status" value="1"/>
</dbReference>
<comment type="similarity">
    <text evidence="2">Belongs to the ATP-dependent AMP-binding enzyme family.</text>
</comment>
<dbReference type="Gene3D" id="3.40.50.12780">
    <property type="entry name" value="N-terminal domain of ligase-like"/>
    <property type="match status" value="1"/>
</dbReference>
<dbReference type="InterPro" id="IPR045851">
    <property type="entry name" value="AMP-bd_C_sf"/>
</dbReference>
<reference evidence="8 9" key="1">
    <citation type="submission" date="2016-03" db="EMBL/GenBank/DDBJ databases">
        <authorList>
            <person name="Ploux O."/>
        </authorList>
    </citation>
    <scope>NUCLEOTIDE SEQUENCE [LARGE SCALE GENOMIC DNA]</scope>
    <source>
        <strain evidence="8 9">URUG2</strain>
    </source>
</reference>
<dbReference type="Pfam" id="PF00501">
    <property type="entry name" value="AMP-binding"/>
    <property type="match status" value="1"/>
</dbReference>
<feature type="domain" description="AMP-binding enzyme C-terminal" evidence="7">
    <location>
        <begin position="442"/>
        <end position="521"/>
    </location>
</feature>
<gene>
    <name evidence="8" type="ORF">RCC_05857</name>
</gene>
<proteinExistence type="inferred from homology"/>
<feature type="domain" description="AMP-dependent synthetase/ligase" evidence="6">
    <location>
        <begin position="24"/>
        <end position="393"/>
    </location>
</feature>
<comment type="pathway">
    <text evidence="1">Secondary metabolite biosynthesis.</text>
</comment>
<dbReference type="GeneID" id="35601004"/>
<evidence type="ECO:0000256" key="2">
    <source>
        <dbReference type="ARBA" id="ARBA00006432"/>
    </source>
</evidence>
<dbReference type="SUPFAM" id="SSF56801">
    <property type="entry name" value="Acetyl-CoA synthetase-like"/>
    <property type="match status" value="1"/>
</dbReference>
<dbReference type="GO" id="GO:0005524">
    <property type="term" value="F:ATP binding"/>
    <property type="evidence" value="ECO:0007669"/>
    <property type="project" value="UniProtKB-KW"/>
</dbReference>
<dbReference type="AlphaFoldDB" id="A0A2D3V3G2"/>
<evidence type="ECO:0000313" key="9">
    <source>
        <dbReference type="Proteomes" id="UP000225277"/>
    </source>
</evidence>
<evidence type="ECO:0000256" key="4">
    <source>
        <dbReference type="ARBA" id="ARBA00022741"/>
    </source>
</evidence>
<evidence type="ECO:0000259" key="6">
    <source>
        <dbReference type="Pfam" id="PF00501"/>
    </source>
</evidence>
<dbReference type="STRING" id="112498.A0A2D3V3G2"/>
<dbReference type="PANTHER" id="PTHR24096">
    <property type="entry name" value="LONG-CHAIN-FATTY-ACID--COA LIGASE"/>
    <property type="match status" value="1"/>
</dbReference>
<name>A0A2D3V3G2_9PEZI</name>
<evidence type="ECO:0000259" key="7">
    <source>
        <dbReference type="Pfam" id="PF13193"/>
    </source>
</evidence>
<dbReference type="Gene3D" id="3.30.300.30">
    <property type="match status" value="1"/>
</dbReference>
<keyword evidence="5" id="KW-0067">ATP-binding</keyword>
<dbReference type="CDD" id="cd05911">
    <property type="entry name" value="Firefly_Luc_like"/>
    <property type="match status" value="1"/>
</dbReference>
<evidence type="ECO:0000256" key="5">
    <source>
        <dbReference type="ARBA" id="ARBA00022840"/>
    </source>
</evidence>
<dbReference type="InterPro" id="IPR042099">
    <property type="entry name" value="ANL_N_sf"/>
</dbReference>
<dbReference type="OrthoDB" id="6509636at2759"/>
<evidence type="ECO:0000256" key="1">
    <source>
        <dbReference type="ARBA" id="ARBA00005179"/>
    </source>
</evidence>
<dbReference type="InterPro" id="IPR020845">
    <property type="entry name" value="AMP-binding_CS"/>
</dbReference>
<dbReference type="InterPro" id="IPR000873">
    <property type="entry name" value="AMP-dep_synth/lig_dom"/>
</dbReference>
<accession>A0A2D3V3G2</accession>
<dbReference type="Pfam" id="PF13193">
    <property type="entry name" value="AMP-binding_C"/>
    <property type="match status" value="1"/>
</dbReference>
<organism evidence="8 9">
    <name type="scientific">Ramularia collo-cygni</name>
    <dbReference type="NCBI Taxonomy" id="112498"/>
    <lineage>
        <taxon>Eukaryota</taxon>
        <taxon>Fungi</taxon>
        <taxon>Dikarya</taxon>
        <taxon>Ascomycota</taxon>
        <taxon>Pezizomycotina</taxon>
        <taxon>Dothideomycetes</taxon>
        <taxon>Dothideomycetidae</taxon>
        <taxon>Mycosphaerellales</taxon>
        <taxon>Mycosphaerellaceae</taxon>
        <taxon>Ramularia</taxon>
    </lineage>
</organism>
<keyword evidence="3" id="KW-0436">Ligase</keyword>
<protein>
    <submittedName>
        <fullName evidence="8">Related to acyl-CoA synthetase</fullName>
    </submittedName>
</protein>
<dbReference type="GO" id="GO:0019748">
    <property type="term" value="P:secondary metabolic process"/>
    <property type="evidence" value="ECO:0007669"/>
    <property type="project" value="TreeGrafter"/>
</dbReference>